<dbReference type="GO" id="GO:0005886">
    <property type="term" value="C:plasma membrane"/>
    <property type="evidence" value="ECO:0007669"/>
    <property type="project" value="TreeGrafter"/>
</dbReference>
<dbReference type="PANTHER" id="PTHR10502:SF237">
    <property type="entry name" value="ANNEXIN"/>
    <property type="match status" value="1"/>
</dbReference>
<dbReference type="FunFam" id="1.10.220.10:FF:000003">
    <property type="entry name" value="Annexin"/>
    <property type="match status" value="1"/>
</dbReference>
<evidence type="ECO:0000256" key="4">
    <source>
        <dbReference type="ARBA" id="ARBA00023216"/>
    </source>
</evidence>
<dbReference type="Proteomes" id="UP000265040">
    <property type="component" value="Chromosome 22"/>
</dbReference>
<dbReference type="SUPFAM" id="SSF47874">
    <property type="entry name" value="Annexin"/>
    <property type="match status" value="1"/>
</dbReference>
<dbReference type="InParanoid" id="A0A3Q1HM66"/>
<dbReference type="GO" id="GO:0012506">
    <property type="term" value="C:vesicle membrane"/>
    <property type="evidence" value="ECO:0007669"/>
    <property type="project" value="TreeGrafter"/>
</dbReference>
<reference evidence="7" key="1">
    <citation type="submission" date="2021-04" db="EMBL/GenBank/DDBJ databases">
        <authorList>
            <consortium name="Wellcome Sanger Institute Data Sharing"/>
        </authorList>
    </citation>
    <scope>NUCLEOTIDE SEQUENCE [LARGE SCALE GENOMIC DNA]</scope>
</reference>
<dbReference type="InterPro" id="IPR037104">
    <property type="entry name" value="Annexin_sf"/>
</dbReference>
<dbReference type="STRING" id="64144.ENSATEP00000006163"/>
<keyword evidence="2 6" id="KW-0677">Repeat</keyword>
<dbReference type="AlphaFoldDB" id="A0A3Q1HM66"/>
<accession>A0A3Q1HM66</accession>
<dbReference type="Gene3D" id="1.10.220.10">
    <property type="entry name" value="Annexin"/>
    <property type="match status" value="4"/>
</dbReference>
<dbReference type="GO" id="GO:0005634">
    <property type="term" value="C:nucleus"/>
    <property type="evidence" value="ECO:0007669"/>
    <property type="project" value="TreeGrafter"/>
</dbReference>
<evidence type="ECO:0000256" key="5">
    <source>
        <dbReference type="ARBA" id="ARBA00023302"/>
    </source>
</evidence>
<dbReference type="OMA" id="CEDTLIR"/>
<dbReference type="GO" id="GO:0005544">
    <property type="term" value="F:calcium-dependent phospholipid binding"/>
    <property type="evidence" value="ECO:0007669"/>
    <property type="project" value="UniProtKB-KW"/>
</dbReference>
<dbReference type="InterPro" id="IPR001464">
    <property type="entry name" value="Annexin"/>
</dbReference>
<dbReference type="SMART" id="SM00335">
    <property type="entry name" value="ANX"/>
    <property type="match status" value="4"/>
</dbReference>
<dbReference type="GO" id="GO:0006909">
    <property type="term" value="P:phagocytosis"/>
    <property type="evidence" value="ECO:0007669"/>
    <property type="project" value="TreeGrafter"/>
</dbReference>
<dbReference type="Pfam" id="PF00191">
    <property type="entry name" value="Annexin"/>
    <property type="match status" value="4"/>
</dbReference>
<dbReference type="GO" id="GO:0001786">
    <property type="term" value="F:phosphatidylserine binding"/>
    <property type="evidence" value="ECO:0007669"/>
    <property type="project" value="TreeGrafter"/>
</dbReference>
<evidence type="ECO:0000256" key="2">
    <source>
        <dbReference type="ARBA" id="ARBA00022737"/>
    </source>
</evidence>
<keyword evidence="5 6" id="KW-0111">Calcium/phospholipid-binding</keyword>
<sequence>MSFFTKFFDHAIGKKDPKDDSTILPVVKTKPPYYGTVTPYQNFNATNDTAVLKSAIESKGVDEDVITAILVKRSNEQRQKIKAVFESTTGKTLEAALKKALKGDYEDICLGLLMTPAQFDAHQFRKATHGLGTNEDVLVEILATRSNKEILEIKSVFKAEYKKDLEDVIKSETSGDFTKALLAMLKANRDESTVVDVALAQKDAETLFEAGEHRKGTDVNAFIDILTSRSGPQLSKTFQQYATVSKNKLPKALQMELKGDIEKCLIDIVKSAYNTPAFFAERLHLAFKGLGTKEAAVTRVLVSRSEVDLKRIMEEYKAMYSISLHDHIVKETSGHYQKILVGLLGTN</sequence>
<comment type="similarity">
    <text evidence="1 6">Belongs to the annexin family.</text>
</comment>
<evidence type="ECO:0000256" key="1">
    <source>
        <dbReference type="ARBA" id="ARBA00007831"/>
    </source>
</evidence>
<keyword evidence="3 6" id="KW-0106">Calcium</keyword>
<dbReference type="GO" id="GO:0071385">
    <property type="term" value="P:cellular response to glucocorticoid stimulus"/>
    <property type="evidence" value="ECO:0007669"/>
    <property type="project" value="TreeGrafter"/>
</dbReference>
<dbReference type="Ensembl" id="ENSATET00000006264.3">
    <property type="protein sequence ID" value="ENSATEP00000006163.1"/>
    <property type="gene ID" value="ENSATEG00000004357.3"/>
</dbReference>
<dbReference type="FunFam" id="1.10.220.10:FF:000002">
    <property type="entry name" value="Annexin"/>
    <property type="match status" value="1"/>
</dbReference>
<dbReference type="GO" id="GO:0007165">
    <property type="term" value="P:signal transduction"/>
    <property type="evidence" value="ECO:0007669"/>
    <property type="project" value="TreeGrafter"/>
</dbReference>
<evidence type="ECO:0000313" key="8">
    <source>
        <dbReference type="Proteomes" id="UP000265040"/>
    </source>
</evidence>
<evidence type="ECO:0000256" key="3">
    <source>
        <dbReference type="ARBA" id="ARBA00022837"/>
    </source>
</evidence>
<gene>
    <name evidence="7" type="primary">ANXA1</name>
</gene>
<evidence type="ECO:0000256" key="6">
    <source>
        <dbReference type="RuleBase" id="RU003540"/>
    </source>
</evidence>
<proteinExistence type="inferred from homology"/>
<protein>
    <recommendedName>
        <fullName evidence="6">Annexin</fullName>
    </recommendedName>
</protein>
<reference evidence="7" key="3">
    <citation type="submission" date="2025-09" db="UniProtKB">
        <authorList>
            <consortium name="Ensembl"/>
        </authorList>
    </citation>
    <scope>IDENTIFICATION</scope>
</reference>
<keyword evidence="8" id="KW-1185">Reference proteome</keyword>
<evidence type="ECO:0000313" key="7">
    <source>
        <dbReference type="Ensembl" id="ENSATEP00000006163.1"/>
    </source>
</evidence>
<dbReference type="PANTHER" id="PTHR10502">
    <property type="entry name" value="ANNEXIN"/>
    <property type="match status" value="1"/>
</dbReference>
<dbReference type="PRINTS" id="PR00196">
    <property type="entry name" value="ANNEXIN"/>
</dbReference>
<dbReference type="InterPro" id="IPR018252">
    <property type="entry name" value="Annexin_repeat_CS"/>
</dbReference>
<dbReference type="FunFam" id="1.10.220.10:FF:000007">
    <property type="entry name" value="Annexin"/>
    <property type="match status" value="1"/>
</dbReference>
<keyword evidence="4 6" id="KW-0041">Annexin</keyword>
<dbReference type="FunFam" id="1.10.220.10:FF:000001">
    <property type="entry name" value="Annexin"/>
    <property type="match status" value="1"/>
</dbReference>
<name>A0A3Q1HM66_ANATE</name>
<dbReference type="PROSITE" id="PS00223">
    <property type="entry name" value="ANNEXIN_1"/>
    <property type="match status" value="2"/>
</dbReference>
<dbReference type="GeneTree" id="ENSGT00940000155221"/>
<organism evidence="7 8">
    <name type="scientific">Anabas testudineus</name>
    <name type="common">Climbing perch</name>
    <name type="synonym">Anthias testudineus</name>
    <dbReference type="NCBI Taxonomy" id="64144"/>
    <lineage>
        <taxon>Eukaryota</taxon>
        <taxon>Metazoa</taxon>
        <taxon>Chordata</taxon>
        <taxon>Craniata</taxon>
        <taxon>Vertebrata</taxon>
        <taxon>Euteleostomi</taxon>
        <taxon>Actinopterygii</taxon>
        <taxon>Neopterygii</taxon>
        <taxon>Teleostei</taxon>
        <taxon>Neoteleostei</taxon>
        <taxon>Acanthomorphata</taxon>
        <taxon>Anabantaria</taxon>
        <taxon>Anabantiformes</taxon>
        <taxon>Anabantoidei</taxon>
        <taxon>Anabantidae</taxon>
        <taxon>Anabas</taxon>
    </lineage>
</organism>
<dbReference type="GO" id="GO:0005737">
    <property type="term" value="C:cytoplasm"/>
    <property type="evidence" value="ECO:0007669"/>
    <property type="project" value="TreeGrafter"/>
</dbReference>
<reference evidence="7" key="2">
    <citation type="submission" date="2025-08" db="UniProtKB">
        <authorList>
            <consortium name="Ensembl"/>
        </authorList>
    </citation>
    <scope>IDENTIFICATION</scope>
</reference>
<dbReference type="InterPro" id="IPR018502">
    <property type="entry name" value="Annexin_repeat"/>
</dbReference>
<dbReference type="GO" id="GO:0005509">
    <property type="term" value="F:calcium ion binding"/>
    <property type="evidence" value="ECO:0007669"/>
    <property type="project" value="InterPro"/>
</dbReference>
<dbReference type="FunCoup" id="A0A3Q1HM66">
    <property type="interactions" value="2"/>
</dbReference>
<comment type="domain">
    <text evidence="6">A pair of annexin repeats may form one binding site for calcium and phospholipid.</text>
</comment>
<dbReference type="OrthoDB" id="37886at2759"/>